<dbReference type="EMBL" id="JBGOOL010000116">
    <property type="protein sequence ID" value="MEZ8055968.1"/>
    <property type="molecule type" value="Genomic_DNA"/>
</dbReference>
<protein>
    <recommendedName>
        <fullName evidence="3">RNA helicase</fullName>
    </recommendedName>
</protein>
<dbReference type="Proteomes" id="UP001569175">
    <property type="component" value="Unassembled WGS sequence"/>
</dbReference>
<proteinExistence type="predicted"/>
<dbReference type="Pfam" id="PF22266">
    <property type="entry name" value="DUF6953"/>
    <property type="match status" value="1"/>
</dbReference>
<keyword evidence="2" id="KW-1185">Reference proteome</keyword>
<sequence length="88" mass="10393">MQAIQVAHWMQSKLEQDTCIYQDDVVDMLVKSNFEELLRENSDGNQVLARPVLNEFKKLNEKTVVWVSSGKYWRFRVKEDEESRTARG</sequence>
<organism evidence="1 2">
    <name type="scientific">Vibrio atlanticus</name>
    <dbReference type="NCBI Taxonomy" id="693153"/>
    <lineage>
        <taxon>Bacteria</taxon>
        <taxon>Pseudomonadati</taxon>
        <taxon>Pseudomonadota</taxon>
        <taxon>Gammaproteobacteria</taxon>
        <taxon>Vibrionales</taxon>
        <taxon>Vibrionaceae</taxon>
        <taxon>Vibrio</taxon>
    </lineage>
</organism>
<accession>A0ABV4KVZ1</accession>
<dbReference type="InterPro" id="IPR054228">
    <property type="entry name" value="DUF6953"/>
</dbReference>
<name>A0ABV4KVZ1_9VIBR</name>
<comment type="caution">
    <text evidence="1">The sequence shown here is derived from an EMBL/GenBank/DDBJ whole genome shotgun (WGS) entry which is preliminary data.</text>
</comment>
<evidence type="ECO:0008006" key="3">
    <source>
        <dbReference type="Google" id="ProtNLM"/>
    </source>
</evidence>
<evidence type="ECO:0000313" key="1">
    <source>
        <dbReference type="EMBL" id="MEZ8055968.1"/>
    </source>
</evidence>
<gene>
    <name evidence="1" type="ORF">ACED57_22970</name>
</gene>
<evidence type="ECO:0000313" key="2">
    <source>
        <dbReference type="Proteomes" id="UP001569175"/>
    </source>
</evidence>
<dbReference type="RefSeq" id="WP_371708587.1">
    <property type="nucleotide sequence ID" value="NZ_JBGOOL010000116.1"/>
</dbReference>
<reference evidence="1 2" key="1">
    <citation type="submission" date="2024-06" db="EMBL/GenBank/DDBJ databases">
        <authorList>
            <person name="Steensen K."/>
            <person name="Seneca J."/>
            <person name="Bartlau N."/>
            <person name="Yu A.X."/>
            <person name="Polz M.F."/>
        </authorList>
    </citation>
    <scope>NUCLEOTIDE SEQUENCE [LARGE SCALE GENOMIC DNA]</scope>
    <source>
        <strain evidence="1 2">1F9</strain>
    </source>
</reference>